<keyword evidence="1" id="KW-0812">Transmembrane</keyword>
<evidence type="ECO:0000256" key="1">
    <source>
        <dbReference type="SAM" id="Phobius"/>
    </source>
</evidence>
<feature type="transmembrane region" description="Helical" evidence="1">
    <location>
        <begin position="31"/>
        <end position="51"/>
    </location>
</feature>
<feature type="non-terminal residue" evidence="2">
    <location>
        <position position="1"/>
    </location>
</feature>
<sequence length="77" mass="9604">SNKLNYKKLKPFKIIKKVLLINFKLKLLNTIQYYLVFYILFLKLVFKSLYIKDRIIIEFNKLKYEVKRIIDYRIKKK</sequence>
<comment type="caution">
    <text evidence="2">The sequence shown here is derived from an EMBL/GenBank/DDBJ whole genome shotgun (WGS) entry which is preliminary data.</text>
</comment>
<evidence type="ECO:0000313" key="3">
    <source>
        <dbReference type="Proteomes" id="UP000176998"/>
    </source>
</evidence>
<reference evidence="2 3" key="1">
    <citation type="submission" date="2016-09" db="EMBL/GenBank/DDBJ databases">
        <authorList>
            <person name="Capua I."/>
            <person name="De Benedictis P."/>
            <person name="Joannis T."/>
            <person name="Lombin L.H."/>
            <person name="Cattoli G."/>
        </authorList>
    </citation>
    <scope>NUCLEOTIDE SEQUENCE [LARGE SCALE GENOMIC DNA]</scope>
    <source>
        <strain evidence="2 3">IMI 309357</strain>
    </source>
</reference>
<dbReference type="GeneID" id="34562999"/>
<keyword evidence="1" id="KW-0472">Membrane</keyword>
<dbReference type="STRING" id="1209926.A0A1G4B0K8"/>
<dbReference type="Proteomes" id="UP000176998">
    <property type="component" value="Unassembled WGS sequence"/>
</dbReference>
<protein>
    <submittedName>
        <fullName evidence="2">Uncharacterized protein</fullName>
    </submittedName>
</protein>
<dbReference type="EMBL" id="MJBS01000092">
    <property type="protein sequence ID" value="OHE94842.1"/>
    <property type="molecule type" value="Genomic_DNA"/>
</dbReference>
<gene>
    <name evidence="2" type="ORF">CORC01_09860</name>
</gene>
<keyword evidence="1" id="KW-1133">Transmembrane helix</keyword>
<organism evidence="2 3">
    <name type="scientific">Colletotrichum orchidophilum</name>
    <dbReference type="NCBI Taxonomy" id="1209926"/>
    <lineage>
        <taxon>Eukaryota</taxon>
        <taxon>Fungi</taxon>
        <taxon>Dikarya</taxon>
        <taxon>Ascomycota</taxon>
        <taxon>Pezizomycotina</taxon>
        <taxon>Sordariomycetes</taxon>
        <taxon>Hypocreomycetidae</taxon>
        <taxon>Glomerellales</taxon>
        <taxon>Glomerellaceae</taxon>
        <taxon>Colletotrichum</taxon>
    </lineage>
</organism>
<proteinExistence type="predicted"/>
<accession>A0A1G4B0K8</accession>
<keyword evidence="3" id="KW-1185">Reference proteome</keyword>
<evidence type="ECO:0000313" key="2">
    <source>
        <dbReference type="EMBL" id="OHE94842.1"/>
    </source>
</evidence>
<dbReference type="RefSeq" id="XP_022472004.1">
    <property type="nucleotide sequence ID" value="XM_022621489.1"/>
</dbReference>
<dbReference type="AlphaFoldDB" id="A0A1G4B0K8"/>
<name>A0A1G4B0K8_9PEZI</name>